<dbReference type="InterPro" id="IPR041698">
    <property type="entry name" value="Methyltransf_25"/>
</dbReference>
<protein>
    <submittedName>
        <fullName evidence="2">Methyltransferase domain-containing protein</fullName>
    </submittedName>
</protein>
<dbReference type="Proteomes" id="UP000746503">
    <property type="component" value="Unassembled WGS sequence"/>
</dbReference>
<proteinExistence type="predicted"/>
<gene>
    <name evidence="2" type="ORF">HCJ92_18425</name>
</gene>
<evidence type="ECO:0000313" key="3">
    <source>
        <dbReference type="Proteomes" id="UP000746503"/>
    </source>
</evidence>
<dbReference type="InterPro" id="IPR036388">
    <property type="entry name" value="WH-like_DNA-bd_sf"/>
</dbReference>
<keyword evidence="2" id="KW-0489">Methyltransferase</keyword>
<name>A0ABX1AT29_9ACTN</name>
<comment type="caution">
    <text evidence="2">The sequence shown here is derived from an EMBL/GenBank/DDBJ whole genome shotgun (WGS) entry which is preliminary data.</text>
</comment>
<organism evidence="2 3">
    <name type="scientific">Streptomyces spiramenti</name>
    <dbReference type="NCBI Taxonomy" id="2720606"/>
    <lineage>
        <taxon>Bacteria</taxon>
        <taxon>Bacillati</taxon>
        <taxon>Actinomycetota</taxon>
        <taxon>Actinomycetes</taxon>
        <taxon>Kitasatosporales</taxon>
        <taxon>Streptomycetaceae</taxon>
        <taxon>Streptomyces</taxon>
    </lineage>
</organism>
<dbReference type="InterPro" id="IPR029063">
    <property type="entry name" value="SAM-dependent_MTases_sf"/>
</dbReference>
<sequence>MHRHRRLDTAEFAARNGLDGPSVTGLFRALSAVGLVRREGTEVTPGEAFDEAFRTKSFFHWLTRGSGELFRDIPAVLPVAARTGDFYRRDAAAVAYACREIDEVTYAPAFRRALDEVDFAPTGVADLGCGSGARLREVLRRHPGATGIGIDIAEPPLRVARAEATAEGLAERAEFVTGDVLRLEPAPGYAAVELLTCFMMGHDFWQDDGRAGAVATLRRLRAVFPAARRLLLGDATRTDHPDDRLPVFTLGFELGHDLMGTYLPTLAEWESVLPEAGWKVVDVHRIDGTVGETILVAE</sequence>
<dbReference type="Pfam" id="PF13649">
    <property type="entry name" value="Methyltransf_25"/>
    <property type="match status" value="1"/>
</dbReference>
<reference evidence="2 3" key="1">
    <citation type="submission" date="2020-03" db="EMBL/GenBank/DDBJ databases">
        <title>Draft genome of Streptomyces sp. ventii, isolated from the Axial Seamount in the Pacific Ocean, and resequencing of the two type strains Streptomyces lonarensis strain NCL 716 and Streptomyces bohaiensis strain 11A07.</title>
        <authorList>
            <person name="Loughran R.M."/>
            <person name="Pfannmuller K.M."/>
            <person name="Wasson B.J."/>
            <person name="Deadmond M.C."/>
            <person name="Paddock B.E."/>
            <person name="Koyack M.J."/>
            <person name="Gallegos D.A."/>
            <person name="Mitchell E.A."/>
            <person name="Ushijima B."/>
            <person name="Saw J.H."/>
            <person name="Mcphail K.L."/>
            <person name="Videau P."/>
        </authorList>
    </citation>
    <scope>NUCLEOTIDE SEQUENCE [LARGE SCALE GENOMIC DNA]</scope>
    <source>
        <strain evidence="3">5675061</strain>
    </source>
</reference>
<dbReference type="SUPFAM" id="SSF53335">
    <property type="entry name" value="S-adenosyl-L-methionine-dependent methyltransferases"/>
    <property type="match status" value="1"/>
</dbReference>
<dbReference type="GO" id="GO:0032259">
    <property type="term" value="P:methylation"/>
    <property type="evidence" value="ECO:0007669"/>
    <property type="project" value="UniProtKB-KW"/>
</dbReference>
<dbReference type="CDD" id="cd02440">
    <property type="entry name" value="AdoMet_MTases"/>
    <property type="match status" value="1"/>
</dbReference>
<dbReference type="Gene3D" id="3.40.50.150">
    <property type="entry name" value="Vaccinia Virus protein VP39"/>
    <property type="match status" value="1"/>
</dbReference>
<dbReference type="GO" id="GO:0008168">
    <property type="term" value="F:methyltransferase activity"/>
    <property type="evidence" value="ECO:0007669"/>
    <property type="project" value="UniProtKB-KW"/>
</dbReference>
<evidence type="ECO:0000259" key="1">
    <source>
        <dbReference type="Pfam" id="PF13649"/>
    </source>
</evidence>
<dbReference type="Gene3D" id="1.10.10.10">
    <property type="entry name" value="Winged helix-like DNA-binding domain superfamily/Winged helix DNA-binding domain"/>
    <property type="match status" value="1"/>
</dbReference>
<evidence type="ECO:0000313" key="2">
    <source>
        <dbReference type="EMBL" id="NJP68220.1"/>
    </source>
</evidence>
<keyword evidence="3" id="KW-1185">Reference proteome</keyword>
<feature type="domain" description="Methyltransferase" evidence="1">
    <location>
        <begin position="124"/>
        <end position="219"/>
    </location>
</feature>
<dbReference type="EMBL" id="JAAVJB010000182">
    <property type="protein sequence ID" value="NJP68220.1"/>
    <property type="molecule type" value="Genomic_DNA"/>
</dbReference>
<accession>A0ABX1AT29</accession>
<keyword evidence="2" id="KW-0808">Transferase</keyword>